<keyword evidence="1" id="KW-0812">Transmembrane</keyword>
<feature type="transmembrane region" description="Helical" evidence="1">
    <location>
        <begin position="36"/>
        <end position="56"/>
    </location>
</feature>
<feature type="transmembrane region" description="Helical" evidence="1">
    <location>
        <begin position="95"/>
        <end position="117"/>
    </location>
</feature>
<organism evidence="2 3">
    <name type="scientific">Litchfieldella rifensis</name>
    <dbReference type="NCBI Taxonomy" id="762643"/>
    <lineage>
        <taxon>Bacteria</taxon>
        <taxon>Pseudomonadati</taxon>
        <taxon>Pseudomonadota</taxon>
        <taxon>Gammaproteobacteria</taxon>
        <taxon>Oceanospirillales</taxon>
        <taxon>Halomonadaceae</taxon>
        <taxon>Litchfieldella</taxon>
    </lineage>
</organism>
<accession>A0ABV7LTB4</accession>
<name>A0ABV7LTB4_9GAMM</name>
<protein>
    <recommendedName>
        <fullName evidence="4">Transmembrane protein</fullName>
    </recommendedName>
</protein>
<gene>
    <name evidence="2" type="ORF">ACFOEV_17415</name>
</gene>
<evidence type="ECO:0000256" key="1">
    <source>
        <dbReference type="SAM" id="Phobius"/>
    </source>
</evidence>
<proteinExistence type="predicted"/>
<comment type="caution">
    <text evidence="2">The sequence shown here is derived from an EMBL/GenBank/DDBJ whole genome shotgun (WGS) entry which is preliminary data.</text>
</comment>
<reference evidence="3" key="1">
    <citation type="journal article" date="2019" name="Int. J. Syst. Evol. Microbiol.">
        <title>The Global Catalogue of Microorganisms (GCM) 10K type strain sequencing project: providing services to taxonomists for standard genome sequencing and annotation.</title>
        <authorList>
            <consortium name="The Broad Institute Genomics Platform"/>
            <consortium name="The Broad Institute Genome Sequencing Center for Infectious Disease"/>
            <person name="Wu L."/>
            <person name="Ma J."/>
        </authorList>
    </citation>
    <scope>NUCLEOTIDE SEQUENCE [LARGE SCALE GENOMIC DNA]</scope>
    <source>
        <strain evidence="3">CECT 7698</strain>
    </source>
</reference>
<sequence>MRINPSPERLSVMLGLLLVILATLPRYVNEGQDTRLSLIGMVFVVVAIMAVVHWRLLTSAARARVLPLLRRLGGAVLVGLALMAVWQAFSSAWGRWQILISHGATLGVLLHVLGLWWKPAPER</sequence>
<keyword evidence="3" id="KW-1185">Reference proteome</keyword>
<evidence type="ECO:0000313" key="3">
    <source>
        <dbReference type="Proteomes" id="UP001595579"/>
    </source>
</evidence>
<feature type="transmembrane region" description="Helical" evidence="1">
    <location>
        <begin position="68"/>
        <end position="89"/>
    </location>
</feature>
<evidence type="ECO:0000313" key="2">
    <source>
        <dbReference type="EMBL" id="MFC3285381.1"/>
    </source>
</evidence>
<evidence type="ECO:0008006" key="4">
    <source>
        <dbReference type="Google" id="ProtNLM"/>
    </source>
</evidence>
<dbReference type="EMBL" id="JBHRUG010000031">
    <property type="protein sequence ID" value="MFC3285381.1"/>
    <property type="molecule type" value="Genomic_DNA"/>
</dbReference>
<dbReference type="RefSeq" id="WP_386776153.1">
    <property type="nucleotide sequence ID" value="NZ_JBHRUG010000031.1"/>
</dbReference>
<keyword evidence="1" id="KW-1133">Transmembrane helix</keyword>
<keyword evidence="1" id="KW-0472">Membrane</keyword>
<dbReference type="Proteomes" id="UP001595579">
    <property type="component" value="Unassembled WGS sequence"/>
</dbReference>